<dbReference type="Pfam" id="PF13460">
    <property type="entry name" value="NAD_binding_10"/>
    <property type="match status" value="1"/>
</dbReference>
<feature type="domain" description="NAD(P)-binding" evidence="1">
    <location>
        <begin position="2"/>
        <end position="193"/>
    </location>
</feature>
<proteinExistence type="predicted"/>
<organism evidence="2">
    <name type="scientific">Rhodopseudomonas palustris (strain BisA53)</name>
    <dbReference type="NCBI Taxonomy" id="316055"/>
    <lineage>
        <taxon>Bacteria</taxon>
        <taxon>Pseudomonadati</taxon>
        <taxon>Pseudomonadota</taxon>
        <taxon>Alphaproteobacteria</taxon>
        <taxon>Hyphomicrobiales</taxon>
        <taxon>Nitrobacteraceae</taxon>
        <taxon>Rhodopseudomonas</taxon>
    </lineage>
</organism>
<dbReference type="KEGG" id="rpe:RPE_1322"/>
<accession>Q07S10</accession>
<gene>
    <name evidence="2" type="ordered locus">RPE_1322</name>
</gene>
<dbReference type="eggNOG" id="COG0702">
    <property type="taxonomic scope" value="Bacteria"/>
</dbReference>
<dbReference type="HOGENOM" id="CLU_025711_4_5_5"/>
<dbReference type="STRING" id="316055.RPE_1322"/>
<evidence type="ECO:0000259" key="1">
    <source>
        <dbReference type="Pfam" id="PF13460"/>
    </source>
</evidence>
<dbReference type="GO" id="GO:0016853">
    <property type="term" value="F:isomerase activity"/>
    <property type="evidence" value="ECO:0007669"/>
    <property type="project" value="UniProtKB-KW"/>
</dbReference>
<name>Q07S10_RHOP5</name>
<dbReference type="PANTHER" id="PTHR15020:SF50">
    <property type="entry name" value="UPF0659 PROTEIN YMR090W"/>
    <property type="match status" value="1"/>
</dbReference>
<dbReference type="AlphaFoldDB" id="Q07S10"/>
<sequence length="216" mass="23241">MGRAVALTLLTKGHQVTGFARDASKLPEREEISAIVGDVTDADAVARAVVGHDAIVVALGDSRNPFALAVGMKRITPPNICEVGTANVIAAADAASIRRLVCVTSYGVGDTREKLPAMHKRIFRWLRLNEQMDDKEQQEKLVKASDLDWTLVQPVGLTDGAATGRWLASSKGERRKRTISRVDLAAFIVDILAGDRNKRETVVLSGLTITQTAEGA</sequence>
<dbReference type="SUPFAM" id="SSF51735">
    <property type="entry name" value="NAD(P)-binding Rossmann-fold domains"/>
    <property type="match status" value="1"/>
</dbReference>
<dbReference type="PANTHER" id="PTHR15020">
    <property type="entry name" value="FLAVIN REDUCTASE-RELATED"/>
    <property type="match status" value="1"/>
</dbReference>
<evidence type="ECO:0000313" key="2">
    <source>
        <dbReference type="EMBL" id="ABJ05274.1"/>
    </source>
</evidence>
<dbReference type="InterPro" id="IPR016040">
    <property type="entry name" value="NAD(P)-bd_dom"/>
</dbReference>
<dbReference type="InterPro" id="IPR036291">
    <property type="entry name" value="NAD(P)-bd_dom_sf"/>
</dbReference>
<protein>
    <submittedName>
        <fullName evidence="2">3-beta hydroxysteroid dehydrogenase/isomerase</fullName>
    </submittedName>
</protein>
<keyword evidence="2" id="KW-0413">Isomerase</keyword>
<dbReference type="Gene3D" id="3.40.50.720">
    <property type="entry name" value="NAD(P)-binding Rossmann-like Domain"/>
    <property type="match status" value="1"/>
</dbReference>
<reference evidence="2" key="1">
    <citation type="submission" date="2006-09" db="EMBL/GenBank/DDBJ databases">
        <title>Complete sequence of Rhodopseudomonas palustris BisA53.</title>
        <authorList>
            <consortium name="US DOE Joint Genome Institute"/>
            <person name="Copeland A."/>
            <person name="Lucas S."/>
            <person name="Lapidus A."/>
            <person name="Barry K."/>
            <person name="Detter J.C."/>
            <person name="Glavina del Rio T."/>
            <person name="Hammon N."/>
            <person name="Israni S."/>
            <person name="Dalin E."/>
            <person name="Tice H."/>
            <person name="Pitluck S."/>
            <person name="Chain P."/>
            <person name="Malfatti S."/>
            <person name="Shin M."/>
            <person name="Vergez L."/>
            <person name="Schmutz J."/>
            <person name="Larimer F."/>
            <person name="Land M."/>
            <person name="Hauser L."/>
            <person name="Pelletier D.A."/>
            <person name="Kyrpides N."/>
            <person name="Kim E."/>
            <person name="Harwood C.S."/>
            <person name="Oda Y."/>
            <person name="Richardson P."/>
        </authorList>
    </citation>
    <scope>NUCLEOTIDE SEQUENCE [LARGE SCALE GENOMIC DNA]</scope>
    <source>
        <strain evidence="2">BisA53</strain>
    </source>
</reference>
<dbReference type="EMBL" id="CP000463">
    <property type="protein sequence ID" value="ABJ05274.1"/>
    <property type="molecule type" value="Genomic_DNA"/>
</dbReference>